<protein>
    <submittedName>
        <fullName evidence="1">Uncharacterized protein</fullName>
    </submittedName>
</protein>
<evidence type="ECO:0000313" key="2">
    <source>
        <dbReference type="Proteomes" id="UP001235344"/>
    </source>
</evidence>
<dbReference type="RefSeq" id="WP_305500124.1">
    <property type="nucleotide sequence ID" value="NZ_CP131913.1"/>
</dbReference>
<sequence length="104" mass="11274">MGGELRAGGNWRPLAPAGINVVTGITAPVPLTTPDGRYRQTAHATFDGQTLSLCRSEHELDRSGGDCARLVGTQRDFSRGLAGRVETERFVRGPLRCDLPLRSR</sequence>
<accession>A0ABY9H3P6</accession>
<keyword evidence="2" id="KW-1185">Reference proteome</keyword>
<dbReference type="Proteomes" id="UP001235344">
    <property type="component" value="Chromosome"/>
</dbReference>
<reference evidence="1 2" key="1">
    <citation type="submission" date="2023-08" db="EMBL/GenBank/DDBJ databases">
        <title>Transcriptome Analysis of Halomonas alkalicola CICC 11012s to Identify the Genes Involved in Alkaline Tolerances.</title>
        <authorList>
            <person name="Zhai L."/>
        </authorList>
    </citation>
    <scope>NUCLEOTIDE SEQUENCE [LARGE SCALE GENOMIC DNA]</scope>
    <source>
        <strain evidence="1 2">CICC 11012s</strain>
    </source>
</reference>
<gene>
    <name evidence="1" type="ORF">B6N23_14440</name>
</gene>
<dbReference type="EMBL" id="CP131913">
    <property type="protein sequence ID" value="WLI72940.1"/>
    <property type="molecule type" value="Genomic_DNA"/>
</dbReference>
<name>A0ABY9H3P6_9GAMM</name>
<proteinExistence type="predicted"/>
<evidence type="ECO:0000313" key="1">
    <source>
        <dbReference type="EMBL" id="WLI72940.1"/>
    </source>
</evidence>
<organism evidence="1 2">
    <name type="scientific">Halomonas alkalicola</name>
    <dbReference type="NCBI Taxonomy" id="1930622"/>
    <lineage>
        <taxon>Bacteria</taxon>
        <taxon>Pseudomonadati</taxon>
        <taxon>Pseudomonadota</taxon>
        <taxon>Gammaproteobacteria</taxon>
        <taxon>Oceanospirillales</taxon>
        <taxon>Halomonadaceae</taxon>
        <taxon>Halomonas</taxon>
    </lineage>
</organism>